<proteinExistence type="predicted"/>
<feature type="domain" description="HTH tetR-type" evidence="4">
    <location>
        <begin position="29"/>
        <end position="89"/>
    </location>
</feature>
<feature type="DNA-binding region" description="H-T-H motif" evidence="2">
    <location>
        <begin position="52"/>
        <end position="71"/>
    </location>
</feature>
<dbReference type="InterPro" id="IPR041474">
    <property type="entry name" value="NicS_C"/>
</dbReference>
<dbReference type="EMBL" id="SGXC01000001">
    <property type="protein sequence ID" value="RZS85419.1"/>
    <property type="molecule type" value="Genomic_DNA"/>
</dbReference>
<dbReference type="Proteomes" id="UP000292445">
    <property type="component" value="Unassembled WGS sequence"/>
</dbReference>
<evidence type="ECO:0000259" key="4">
    <source>
        <dbReference type="PROSITE" id="PS50977"/>
    </source>
</evidence>
<dbReference type="Gene3D" id="1.10.357.10">
    <property type="entry name" value="Tetracycline Repressor, domain 2"/>
    <property type="match status" value="1"/>
</dbReference>
<dbReference type="OrthoDB" id="2356263at2"/>
<sequence length="228" mass="25931">MSAMTPKKADTTVPETPRRRTGGPRESAARTRLSIIEASIQEFSQKGFEGARVDEIALRAGVNKNLLYHHFGNKDGLFVAVLTHTYENIRSRQQDIQLRTVDPEAGMRRLVISTGKIWVQFPEFQRLLMSENLAGGRHVASDAAISDLYNPLLDTIEQLLARGREAGVFRDDIDPIDLYISVTSLTAHYVNNQHTFEAIFRQKLMTPQRVRQRLEHAADMVIRYLKKD</sequence>
<keyword evidence="1 2" id="KW-0238">DNA-binding</keyword>
<dbReference type="SUPFAM" id="SSF48498">
    <property type="entry name" value="Tetracyclin repressor-like, C-terminal domain"/>
    <property type="match status" value="1"/>
</dbReference>
<evidence type="ECO:0000256" key="1">
    <source>
        <dbReference type="ARBA" id="ARBA00023125"/>
    </source>
</evidence>
<accession>A0A4Q7NK89</accession>
<comment type="caution">
    <text evidence="5">The sequence shown here is derived from an EMBL/GenBank/DDBJ whole genome shotgun (WGS) entry which is preliminary data.</text>
</comment>
<dbReference type="InterPro" id="IPR001647">
    <property type="entry name" value="HTH_TetR"/>
</dbReference>
<feature type="region of interest" description="Disordered" evidence="3">
    <location>
        <begin position="1"/>
        <end position="30"/>
    </location>
</feature>
<dbReference type="InterPro" id="IPR009057">
    <property type="entry name" value="Homeodomain-like_sf"/>
</dbReference>
<dbReference type="InterPro" id="IPR036271">
    <property type="entry name" value="Tet_transcr_reg_TetR-rel_C_sf"/>
</dbReference>
<organism evidence="5 6">
    <name type="scientific">Pigmentiphaga kullae</name>
    <dbReference type="NCBI Taxonomy" id="151784"/>
    <lineage>
        <taxon>Bacteria</taxon>
        <taxon>Pseudomonadati</taxon>
        <taxon>Pseudomonadota</taxon>
        <taxon>Betaproteobacteria</taxon>
        <taxon>Burkholderiales</taxon>
        <taxon>Alcaligenaceae</taxon>
        <taxon>Pigmentiphaga</taxon>
    </lineage>
</organism>
<dbReference type="RefSeq" id="WP_130356636.1">
    <property type="nucleotide sequence ID" value="NZ_SGXC01000001.1"/>
</dbReference>
<dbReference type="PROSITE" id="PS50977">
    <property type="entry name" value="HTH_TETR_2"/>
    <property type="match status" value="1"/>
</dbReference>
<dbReference type="PANTHER" id="PTHR30328:SF54">
    <property type="entry name" value="HTH-TYPE TRANSCRIPTIONAL REPRESSOR SCO4008"/>
    <property type="match status" value="1"/>
</dbReference>
<name>A0A4Q7NK89_9BURK</name>
<protein>
    <submittedName>
        <fullName evidence="5">TetR family transcriptional regulator</fullName>
    </submittedName>
</protein>
<evidence type="ECO:0000313" key="5">
    <source>
        <dbReference type="EMBL" id="RZS85419.1"/>
    </source>
</evidence>
<dbReference type="Pfam" id="PF17938">
    <property type="entry name" value="TetR_C_29"/>
    <property type="match status" value="1"/>
</dbReference>
<dbReference type="InterPro" id="IPR050109">
    <property type="entry name" value="HTH-type_TetR-like_transc_reg"/>
</dbReference>
<dbReference type="PANTHER" id="PTHR30328">
    <property type="entry name" value="TRANSCRIPTIONAL REPRESSOR"/>
    <property type="match status" value="1"/>
</dbReference>
<dbReference type="SUPFAM" id="SSF46689">
    <property type="entry name" value="Homeodomain-like"/>
    <property type="match status" value="1"/>
</dbReference>
<dbReference type="PRINTS" id="PR00455">
    <property type="entry name" value="HTHTETR"/>
</dbReference>
<evidence type="ECO:0000313" key="6">
    <source>
        <dbReference type="Proteomes" id="UP000292445"/>
    </source>
</evidence>
<evidence type="ECO:0000256" key="2">
    <source>
        <dbReference type="PROSITE-ProRule" id="PRU00335"/>
    </source>
</evidence>
<reference evidence="5 6" key="1">
    <citation type="submission" date="2019-02" db="EMBL/GenBank/DDBJ databases">
        <title>Genomic Encyclopedia of Type Strains, Phase IV (KMG-IV): sequencing the most valuable type-strain genomes for metagenomic binning, comparative biology and taxonomic classification.</title>
        <authorList>
            <person name="Goeker M."/>
        </authorList>
    </citation>
    <scope>NUCLEOTIDE SEQUENCE [LARGE SCALE GENOMIC DNA]</scope>
    <source>
        <strain evidence="5 6">K24</strain>
    </source>
</reference>
<evidence type="ECO:0000256" key="3">
    <source>
        <dbReference type="SAM" id="MobiDB-lite"/>
    </source>
</evidence>
<keyword evidence="6" id="KW-1185">Reference proteome</keyword>
<dbReference type="AlphaFoldDB" id="A0A4Q7NK89"/>
<dbReference type="GO" id="GO:0003677">
    <property type="term" value="F:DNA binding"/>
    <property type="evidence" value="ECO:0007669"/>
    <property type="project" value="UniProtKB-UniRule"/>
</dbReference>
<gene>
    <name evidence="5" type="ORF">EV675_1443</name>
</gene>
<dbReference type="Pfam" id="PF00440">
    <property type="entry name" value="TetR_N"/>
    <property type="match status" value="1"/>
</dbReference>